<dbReference type="Pfam" id="PF03167">
    <property type="entry name" value="UDG"/>
    <property type="match status" value="1"/>
</dbReference>
<name>A0A167MGY9_9HYPO</name>
<evidence type="ECO:0000313" key="12">
    <source>
        <dbReference type="Proteomes" id="UP000076874"/>
    </source>
</evidence>
<dbReference type="OrthoDB" id="10031947at2759"/>
<keyword evidence="12" id="KW-1185">Reference proteome</keyword>
<dbReference type="Proteomes" id="UP000076874">
    <property type="component" value="Unassembled WGS sequence"/>
</dbReference>
<dbReference type="GO" id="GO:0005634">
    <property type="term" value="C:nucleus"/>
    <property type="evidence" value="ECO:0007669"/>
    <property type="project" value="UniProtKB-SubCell"/>
</dbReference>
<dbReference type="STRING" id="1081102.A0A167MGY9"/>
<comment type="function">
    <text evidence="7">Excises uracil residues from the DNA which can arise as a result of misincorporation of dUMP residues by DNA polymerase or due to deamination of cytosine.</text>
</comment>
<gene>
    <name evidence="7" type="primary">UNG1</name>
    <name evidence="11" type="ORF">SPI_08958</name>
</gene>
<dbReference type="InterPro" id="IPR002043">
    <property type="entry name" value="UDG_fam1"/>
</dbReference>
<dbReference type="InterPro" id="IPR018085">
    <property type="entry name" value="Ura-DNA_Glyclase_AS"/>
</dbReference>
<evidence type="ECO:0000256" key="6">
    <source>
        <dbReference type="ARBA" id="ARBA00023242"/>
    </source>
</evidence>
<evidence type="ECO:0000256" key="3">
    <source>
        <dbReference type="ARBA" id="ARBA00022801"/>
    </source>
</evidence>
<accession>A0A167MGY9</accession>
<dbReference type="CDD" id="cd10027">
    <property type="entry name" value="UDG-F1-like"/>
    <property type="match status" value="1"/>
</dbReference>
<keyword evidence="2 7" id="KW-0227">DNA damage</keyword>
<evidence type="ECO:0000313" key="11">
    <source>
        <dbReference type="EMBL" id="OAA54339.1"/>
    </source>
</evidence>
<comment type="caution">
    <text evidence="11">The sequence shown here is derived from an EMBL/GenBank/DDBJ whole genome shotgun (WGS) entry which is preliminary data.</text>
</comment>
<keyword evidence="4 7" id="KW-0496">Mitochondrion</keyword>
<dbReference type="EMBL" id="AZHD01000024">
    <property type="protein sequence ID" value="OAA54339.1"/>
    <property type="molecule type" value="Genomic_DNA"/>
</dbReference>
<evidence type="ECO:0000256" key="2">
    <source>
        <dbReference type="ARBA" id="ARBA00022763"/>
    </source>
</evidence>
<dbReference type="PANTHER" id="PTHR11264:SF0">
    <property type="entry name" value="URACIL-DNA GLYCOSYLASE"/>
    <property type="match status" value="1"/>
</dbReference>
<dbReference type="NCBIfam" id="TIGR00628">
    <property type="entry name" value="ung"/>
    <property type="match status" value="1"/>
</dbReference>
<reference evidence="11 12" key="1">
    <citation type="journal article" date="2016" name="Genome Biol. Evol.">
        <title>Divergent and convergent evolution of fungal pathogenicity.</title>
        <authorList>
            <person name="Shang Y."/>
            <person name="Xiao G."/>
            <person name="Zheng P."/>
            <person name="Cen K."/>
            <person name="Zhan S."/>
            <person name="Wang C."/>
        </authorList>
    </citation>
    <scope>NUCLEOTIDE SEQUENCE [LARGE SCALE GENOMIC DNA]</scope>
    <source>
        <strain evidence="11 12">RCEF 264</strain>
    </source>
</reference>
<dbReference type="NCBIfam" id="NF003592">
    <property type="entry name" value="PRK05254.1-5"/>
    <property type="match status" value="1"/>
</dbReference>
<dbReference type="NCBIfam" id="NF003589">
    <property type="entry name" value="PRK05254.1-2"/>
    <property type="match status" value="1"/>
</dbReference>
<comment type="catalytic activity">
    <reaction evidence="7">
        <text>Hydrolyzes single-stranded DNA or mismatched double-stranded DNA and polynucleotides, releasing free uracil.</text>
        <dbReference type="EC" id="3.2.2.27"/>
    </reaction>
</comment>
<feature type="compositionally biased region" description="Polar residues" evidence="9">
    <location>
        <begin position="505"/>
        <end position="520"/>
    </location>
</feature>
<dbReference type="InterPro" id="IPR005122">
    <property type="entry name" value="Uracil-DNA_glycosylase-like"/>
</dbReference>
<evidence type="ECO:0000256" key="8">
    <source>
        <dbReference type="PROSITE-ProRule" id="PRU10072"/>
    </source>
</evidence>
<dbReference type="PANTHER" id="PTHR11264">
    <property type="entry name" value="URACIL-DNA GLYCOSYLASE"/>
    <property type="match status" value="1"/>
</dbReference>
<dbReference type="InterPro" id="IPR036895">
    <property type="entry name" value="Uracil-DNA_glycosylase-like_sf"/>
</dbReference>
<comment type="similarity">
    <text evidence="1 7">Belongs to the uracil-DNA glycosylase (UDG) superfamily. UNG family.</text>
</comment>
<keyword evidence="3 7" id="KW-0378">Hydrolase</keyword>
<evidence type="ECO:0000259" key="10">
    <source>
        <dbReference type="SMART" id="SM00986"/>
    </source>
</evidence>
<dbReference type="EC" id="3.2.2.27" evidence="7"/>
<evidence type="ECO:0000256" key="7">
    <source>
        <dbReference type="HAMAP-Rule" id="MF_03166"/>
    </source>
</evidence>
<organism evidence="11 12">
    <name type="scientific">Niveomyces insectorum RCEF 264</name>
    <dbReference type="NCBI Taxonomy" id="1081102"/>
    <lineage>
        <taxon>Eukaryota</taxon>
        <taxon>Fungi</taxon>
        <taxon>Dikarya</taxon>
        <taxon>Ascomycota</taxon>
        <taxon>Pezizomycotina</taxon>
        <taxon>Sordariomycetes</taxon>
        <taxon>Hypocreomycetidae</taxon>
        <taxon>Hypocreales</taxon>
        <taxon>Cordycipitaceae</taxon>
        <taxon>Niveomyces</taxon>
    </lineage>
</organism>
<dbReference type="SMART" id="SM00987">
    <property type="entry name" value="UreE_C"/>
    <property type="match status" value="1"/>
</dbReference>
<dbReference type="AlphaFoldDB" id="A0A167MGY9"/>
<feature type="compositionally biased region" description="Basic and acidic residues" evidence="9">
    <location>
        <begin position="466"/>
        <end position="501"/>
    </location>
</feature>
<feature type="domain" description="Uracil-DNA glycosylase-like" evidence="10">
    <location>
        <begin position="234"/>
        <end position="401"/>
    </location>
</feature>
<dbReference type="Gene3D" id="3.40.470.10">
    <property type="entry name" value="Uracil-DNA glycosylase-like domain"/>
    <property type="match status" value="1"/>
</dbReference>
<dbReference type="NCBIfam" id="NF003588">
    <property type="entry name" value="PRK05254.1-1"/>
    <property type="match status" value="1"/>
</dbReference>
<comment type="subcellular location">
    <subcellularLocation>
        <location evidence="7">Mitochondrion</location>
    </subcellularLocation>
    <subcellularLocation>
        <location evidence="7">Nucleus</location>
    </subcellularLocation>
</comment>
<keyword evidence="5 7" id="KW-0234">DNA repair</keyword>
<feature type="active site" description="Proton acceptor" evidence="7 8">
    <location>
        <position position="249"/>
    </location>
</feature>
<proteinExistence type="inferred from homology"/>
<evidence type="ECO:0000256" key="5">
    <source>
        <dbReference type="ARBA" id="ARBA00023204"/>
    </source>
</evidence>
<dbReference type="GO" id="GO:0005739">
    <property type="term" value="C:mitochondrion"/>
    <property type="evidence" value="ECO:0007669"/>
    <property type="project" value="UniProtKB-SubCell"/>
</dbReference>
<evidence type="ECO:0000256" key="9">
    <source>
        <dbReference type="SAM" id="MobiDB-lite"/>
    </source>
</evidence>
<feature type="region of interest" description="Disordered" evidence="9">
    <location>
        <begin position="466"/>
        <end position="530"/>
    </location>
</feature>
<evidence type="ECO:0000256" key="4">
    <source>
        <dbReference type="ARBA" id="ARBA00023128"/>
    </source>
</evidence>
<dbReference type="PROSITE" id="PS00130">
    <property type="entry name" value="U_DNA_GLYCOSYLASE"/>
    <property type="match status" value="1"/>
</dbReference>
<evidence type="ECO:0000256" key="1">
    <source>
        <dbReference type="ARBA" id="ARBA00008184"/>
    </source>
</evidence>
<dbReference type="GO" id="GO:0004844">
    <property type="term" value="F:uracil DNA N-glycosylase activity"/>
    <property type="evidence" value="ECO:0007669"/>
    <property type="project" value="UniProtKB-UniRule"/>
</dbReference>
<dbReference type="GO" id="GO:0097510">
    <property type="term" value="P:base-excision repair, AP site formation via deaminated base removal"/>
    <property type="evidence" value="ECO:0007669"/>
    <property type="project" value="TreeGrafter"/>
</dbReference>
<sequence length="568" mass="61760">MGDLHFISRAQTLSLQEDPYAVVFQGDILAEFAYFVVCFSSTTADVTNHRSGSHPSIGRLRTSPLFSASSSSLLSLLPVRQRRASIFVATMASLKRKAGADIAATTADSKKPKQQQQSSLMSFFRGPNGGGGTNGTANGKNGMAKPATIIAPPPGAPAAASFKFNKASWVAKLTDEQRQLLRLEIDTMGESWLAVLKDELTTPSFLDLKRFLAREHNAGRTIFPPPQDVYSWSRHTSFNDVKVVILGQDPYHNHGQAHGLAFSVRPPVPPPPSLKNMYIALANDYPDGAFRPPPPHQGGLLTAWAERGVLLLNTCLTVRAHEANSHANHGWERFTQRVLDLVAQRRTRGVAFLAWGAPAAKRVAKIDATRHLVLRSVHPSPLSAHRGFFECGHFRAANDWLVQRYGPDGEIDWSLLPGTSTLGQRAKVEDKVVVEKKEVAAVKVSEEATETVTEATNDALTVGLERTKGDGKVEQEEGKEKEKKITENKNEGDSDKTEVKETALATDTGNGAQSSKTMAETETKVMTTSVQAKTTTTVVAAAAGEKELTVNYEEEKENVVITEADTTK</sequence>
<dbReference type="HAMAP" id="MF_00148">
    <property type="entry name" value="UDG"/>
    <property type="match status" value="1"/>
</dbReference>
<dbReference type="SMART" id="SM00986">
    <property type="entry name" value="UDG"/>
    <property type="match status" value="1"/>
</dbReference>
<dbReference type="FunFam" id="3.40.470.10:FF:000007">
    <property type="entry name" value="Uracil-DNA glycosylase"/>
    <property type="match status" value="1"/>
</dbReference>
<protein>
    <recommendedName>
        <fullName evidence="7">Uracil-DNA glycosylase</fullName>
        <shortName evidence="7">UDG</shortName>
        <ecNumber evidence="7">3.2.2.27</ecNumber>
    </recommendedName>
</protein>
<keyword evidence="6 7" id="KW-0539">Nucleus</keyword>
<dbReference type="SUPFAM" id="SSF52141">
    <property type="entry name" value="Uracil-DNA glycosylase-like"/>
    <property type="match status" value="1"/>
</dbReference>